<accession>A0AAE1XCF6</accession>
<reference evidence="1" key="1">
    <citation type="submission" date="2020-06" db="EMBL/GenBank/DDBJ databases">
        <authorList>
            <person name="Li T."/>
            <person name="Hu X."/>
            <person name="Zhang T."/>
            <person name="Song X."/>
            <person name="Zhang H."/>
            <person name="Dai N."/>
            <person name="Sheng W."/>
            <person name="Hou X."/>
            <person name="Wei L."/>
        </authorList>
    </citation>
    <scope>NUCLEOTIDE SEQUENCE</scope>
    <source>
        <strain evidence="1">K16</strain>
        <tissue evidence="1">Leaf</tissue>
    </source>
</reference>
<dbReference type="PANTHER" id="PTHR31650">
    <property type="entry name" value="O-ACYLTRANSFERASE (WSD1-LIKE) FAMILY PROTEIN"/>
    <property type="match status" value="1"/>
</dbReference>
<comment type="caution">
    <text evidence="1">The sequence shown here is derived from an EMBL/GenBank/DDBJ whole genome shotgun (WGS) entry which is preliminary data.</text>
</comment>
<dbReference type="PANTHER" id="PTHR31650:SF51">
    <property type="entry name" value="O-ACYLTRANSFERASE WSD1-LIKE ISOFORM X1"/>
    <property type="match status" value="1"/>
</dbReference>
<name>A0AAE1XCF6_9LAMI</name>
<proteinExistence type="predicted"/>
<dbReference type="EMBL" id="JACGWL010000001">
    <property type="protein sequence ID" value="KAK4409275.1"/>
    <property type="molecule type" value="Genomic_DNA"/>
</dbReference>
<evidence type="ECO:0000313" key="1">
    <source>
        <dbReference type="EMBL" id="KAK4409275.1"/>
    </source>
</evidence>
<evidence type="ECO:0000313" key="2">
    <source>
        <dbReference type="Proteomes" id="UP001289374"/>
    </source>
</evidence>
<gene>
    <name evidence="1" type="ORF">Sango_0000500</name>
</gene>
<dbReference type="AlphaFoldDB" id="A0AAE1XCF6"/>
<keyword evidence="2" id="KW-1185">Reference proteome</keyword>
<dbReference type="GO" id="GO:0008374">
    <property type="term" value="F:O-acyltransferase activity"/>
    <property type="evidence" value="ECO:0007669"/>
    <property type="project" value="InterPro"/>
</dbReference>
<sequence>MHVMEFEEEGLEPMSPSAQYLKSSVLSLTILGVLESEVPIDDSMTVPLVKDVFLPINPRFSSIMVTGKKGVKKWKKVEVNIQEHVNIPTFPTDMSTDYYDECFAEYLTKLATEQLPQHRPLWEIHILKYPTRNAAGNLISTIR</sequence>
<reference evidence="1" key="2">
    <citation type="journal article" date="2024" name="Plant">
        <title>Genomic evolution and insights into agronomic trait innovations of Sesamum species.</title>
        <authorList>
            <person name="Miao H."/>
            <person name="Wang L."/>
            <person name="Qu L."/>
            <person name="Liu H."/>
            <person name="Sun Y."/>
            <person name="Le M."/>
            <person name="Wang Q."/>
            <person name="Wei S."/>
            <person name="Zheng Y."/>
            <person name="Lin W."/>
            <person name="Duan Y."/>
            <person name="Cao H."/>
            <person name="Xiong S."/>
            <person name="Wang X."/>
            <person name="Wei L."/>
            <person name="Li C."/>
            <person name="Ma Q."/>
            <person name="Ju M."/>
            <person name="Zhao R."/>
            <person name="Li G."/>
            <person name="Mu C."/>
            <person name="Tian Q."/>
            <person name="Mei H."/>
            <person name="Zhang T."/>
            <person name="Gao T."/>
            <person name="Zhang H."/>
        </authorList>
    </citation>
    <scope>NUCLEOTIDE SEQUENCE</scope>
    <source>
        <strain evidence="1">K16</strain>
    </source>
</reference>
<protein>
    <submittedName>
        <fullName evidence="1">Uncharacterized protein</fullName>
    </submittedName>
</protein>
<dbReference type="GO" id="GO:0005886">
    <property type="term" value="C:plasma membrane"/>
    <property type="evidence" value="ECO:0007669"/>
    <property type="project" value="TreeGrafter"/>
</dbReference>
<dbReference type="Proteomes" id="UP001289374">
    <property type="component" value="Unassembled WGS sequence"/>
</dbReference>
<dbReference type="InterPro" id="IPR045034">
    <property type="entry name" value="O-acyltransferase_WSD1-like"/>
</dbReference>
<dbReference type="GO" id="GO:0019432">
    <property type="term" value="P:triglyceride biosynthetic process"/>
    <property type="evidence" value="ECO:0007669"/>
    <property type="project" value="TreeGrafter"/>
</dbReference>
<organism evidence="1 2">
    <name type="scientific">Sesamum angolense</name>
    <dbReference type="NCBI Taxonomy" id="2727404"/>
    <lineage>
        <taxon>Eukaryota</taxon>
        <taxon>Viridiplantae</taxon>
        <taxon>Streptophyta</taxon>
        <taxon>Embryophyta</taxon>
        <taxon>Tracheophyta</taxon>
        <taxon>Spermatophyta</taxon>
        <taxon>Magnoliopsida</taxon>
        <taxon>eudicotyledons</taxon>
        <taxon>Gunneridae</taxon>
        <taxon>Pentapetalae</taxon>
        <taxon>asterids</taxon>
        <taxon>lamiids</taxon>
        <taxon>Lamiales</taxon>
        <taxon>Pedaliaceae</taxon>
        <taxon>Sesamum</taxon>
    </lineage>
</organism>